<dbReference type="InterPro" id="IPR016162">
    <property type="entry name" value="Ald_DH_N"/>
</dbReference>
<evidence type="ECO:0000259" key="2">
    <source>
        <dbReference type="Pfam" id="PF00171"/>
    </source>
</evidence>
<accession>A0ABV6YRF1</accession>
<organism evidence="3 4">
    <name type="scientific">candidate division CSSED10-310 bacterium</name>
    <dbReference type="NCBI Taxonomy" id="2855610"/>
    <lineage>
        <taxon>Bacteria</taxon>
        <taxon>Bacteria division CSSED10-310</taxon>
    </lineage>
</organism>
<dbReference type="EC" id="1.2.1.10" evidence="3"/>
<reference evidence="3 4" key="1">
    <citation type="submission" date="2024-09" db="EMBL/GenBank/DDBJ databases">
        <title>Laminarin stimulates single cell rates of sulfate reduction while oxygen inhibits transcriptomic activity in coastal marine sediment.</title>
        <authorList>
            <person name="Lindsay M."/>
            <person name="Orcutt B."/>
            <person name="Emerson D."/>
            <person name="Stepanauskas R."/>
            <person name="D'Angelo T."/>
        </authorList>
    </citation>
    <scope>NUCLEOTIDE SEQUENCE [LARGE SCALE GENOMIC DNA]</scope>
    <source>
        <strain evidence="3">SAG AM-311-K15</strain>
    </source>
</reference>
<dbReference type="EMBL" id="JBHPBY010000007">
    <property type="protein sequence ID" value="MFC1848784.1"/>
    <property type="molecule type" value="Genomic_DNA"/>
</dbReference>
<dbReference type="Proteomes" id="UP001594351">
    <property type="component" value="Unassembled WGS sequence"/>
</dbReference>
<dbReference type="InterPro" id="IPR016161">
    <property type="entry name" value="Ald_DH/histidinol_DH"/>
</dbReference>
<gene>
    <name evidence="3" type="ORF">ACFL27_01130</name>
</gene>
<keyword evidence="4" id="KW-1185">Reference proteome</keyword>
<dbReference type="SUPFAM" id="SSF53720">
    <property type="entry name" value="ALDH-like"/>
    <property type="match status" value="1"/>
</dbReference>
<dbReference type="GO" id="GO:0008774">
    <property type="term" value="F:acetaldehyde dehydrogenase (acetylating) activity"/>
    <property type="evidence" value="ECO:0007669"/>
    <property type="project" value="UniProtKB-EC"/>
</dbReference>
<evidence type="ECO:0000313" key="4">
    <source>
        <dbReference type="Proteomes" id="UP001594351"/>
    </source>
</evidence>
<dbReference type="InterPro" id="IPR013357">
    <property type="entry name" value="Acetaldehyde_DH_acetylating"/>
</dbReference>
<dbReference type="PANTHER" id="PTHR11699">
    <property type="entry name" value="ALDEHYDE DEHYDROGENASE-RELATED"/>
    <property type="match status" value="1"/>
</dbReference>
<dbReference type="Gene3D" id="3.40.605.10">
    <property type="entry name" value="Aldehyde Dehydrogenase, Chain A, domain 1"/>
    <property type="match status" value="1"/>
</dbReference>
<dbReference type="Pfam" id="PF00171">
    <property type="entry name" value="Aldedh"/>
    <property type="match status" value="1"/>
</dbReference>
<protein>
    <submittedName>
        <fullName evidence="3">Acetaldehyde dehydrogenase (Acetylating)</fullName>
        <ecNumber evidence="3">1.2.1.10</ecNumber>
    </submittedName>
</protein>
<comment type="caution">
    <text evidence="3">The sequence shown here is derived from an EMBL/GenBank/DDBJ whole genome shotgun (WGS) entry which is preliminary data.</text>
</comment>
<proteinExistence type="predicted"/>
<dbReference type="InterPro" id="IPR015590">
    <property type="entry name" value="Aldehyde_DH_dom"/>
</dbReference>
<feature type="domain" description="Aldehyde dehydrogenase" evidence="2">
    <location>
        <begin position="11"/>
        <end position="272"/>
    </location>
</feature>
<evidence type="ECO:0000313" key="3">
    <source>
        <dbReference type="EMBL" id="MFC1848784.1"/>
    </source>
</evidence>
<sequence length="510" mass="55222">MLLDKDLQSIQEVRTLLNKAKEAQAHYALFSQEEVDSICKAMAEAGREAAPRLAEMAVKETGFGVVRDKTIKNIVATEMVFNYIQSMRTVGVINRDQQNRVFEIAEPVGIVAGIIPSTNPTSTTLYKILISLKARNGIVLSPHPSALRCTQAAMKVMEDAALAAGAPSGLIGCLSFPSREGTQELMSYPHTAVILATGGTAMVKAAYSSGKPAYGVGPGNVPVFIERTADLKKAVSDILISKTFDNGTVCASEQAIVTDSPIHERVVAELKNSGAYFMVPEQEIALGKILVSPQGTINPKLVGQSALYLAEKSGFSVPDNTRVLIAQPQGVGPQYPLSREKLSPVLALYKEKDWKTACERCIEVINFGGIGHTMGIHSQDDEIIMEFALKKPVFRIIANSPTTHGAVGFSTGLPPALTLGCGTWGGSSTSDNVTPLHLINWKRLAYGIREVLPDKTTLPVMETTTVPALSRTQRNTQKQKTDIIKKECIHPLNEEDIRKIVSRFLAQKKL</sequence>
<dbReference type="CDD" id="cd07122">
    <property type="entry name" value="ALDH_F20_ACDH"/>
    <property type="match status" value="1"/>
</dbReference>
<evidence type="ECO:0000256" key="1">
    <source>
        <dbReference type="ARBA" id="ARBA00023002"/>
    </source>
</evidence>
<dbReference type="InterPro" id="IPR016163">
    <property type="entry name" value="Ald_DH_C"/>
</dbReference>
<dbReference type="NCBIfam" id="TIGR02518">
    <property type="entry name" value="EutH_ACDH"/>
    <property type="match status" value="1"/>
</dbReference>
<dbReference type="Gene3D" id="3.40.309.10">
    <property type="entry name" value="Aldehyde Dehydrogenase, Chain A, domain 2"/>
    <property type="match status" value="1"/>
</dbReference>
<name>A0ABV6YRF1_UNCC1</name>
<keyword evidence="1 3" id="KW-0560">Oxidoreductase</keyword>